<keyword evidence="1" id="KW-0812">Transmembrane</keyword>
<protein>
    <submittedName>
        <fullName evidence="2">Uncharacterized protein</fullName>
    </submittedName>
</protein>
<gene>
    <name evidence="2" type="ORF">HNP73_000331</name>
</gene>
<dbReference type="AlphaFoldDB" id="A0A840SI21"/>
<evidence type="ECO:0000313" key="2">
    <source>
        <dbReference type="EMBL" id="MBB5220410.1"/>
    </source>
</evidence>
<reference evidence="2 3" key="1">
    <citation type="submission" date="2020-08" db="EMBL/GenBank/DDBJ databases">
        <title>Genomic Encyclopedia of Type Strains, Phase IV (KMG-IV): sequencing the most valuable type-strain genomes for metagenomic binning, comparative biology and taxonomic classification.</title>
        <authorList>
            <person name="Goeker M."/>
        </authorList>
    </citation>
    <scope>NUCLEOTIDE SEQUENCE [LARGE SCALE GENOMIC DNA]</scope>
    <source>
        <strain evidence="2 3">DSM 101730</strain>
    </source>
</reference>
<feature type="transmembrane region" description="Helical" evidence="1">
    <location>
        <begin position="110"/>
        <end position="131"/>
    </location>
</feature>
<keyword evidence="3" id="KW-1185">Reference proteome</keyword>
<feature type="transmembrane region" description="Helical" evidence="1">
    <location>
        <begin position="45"/>
        <end position="67"/>
    </location>
</feature>
<evidence type="ECO:0000313" key="3">
    <source>
        <dbReference type="Proteomes" id="UP000549457"/>
    </source>
</evidence>
<name>A0A840SI21_9RHOB</name>
<accession>A0A840SI21</accession>
<sequence length="372" mass="39654">MALRTAFHRDLSARDHLDKVALVLAFLLGSAGSWTLKFLGFGPFWAMGCAVGAMLAYVAAVTALGRLQIEPEAIGDNCYYLGFLLTLSSLSATLYQLTQSAEQTELMRSVVAGFGIALVSTILGILLRVIFIQLRPDIVARDRETRIELQQAARELRVELALSIATMKTFSTEAIQLASEQGVKISEATALTVDTLRERMTADAEAHEAMLRTTLEQTSARTVAAISTHVTRAGSAAEDSIRASLTSLSRSIAAYADANAAAFRVREEDDARAEALADAALRRTRGLTVEIEALSARVTDALGGIRAGLESTVETMERAGSALADAQRVAVAGATGVPPAPVTGVPGRDLREKAEPVHGDGGGAIWFPFRRR</sequence>
<feature type="transmembrane region" description="Helical" evidence="1">
    <location>
        <begin position="20"/>
        <end position="39"/>
    </location>
</feature>
<feature type="transmembrane region" description="Helical" evidence="1">
    <location>
        <begin position="79"/>
        <end position="98"/>
    </location>
</feature>
<evidence type="ECO:0000256" key="1">
    <source>
        <dbReference type="SAM" id="Phobius"/>
    </source>
</evidence>
<comment type="caution">
    <text evidence="2">The sequence shown here is derived from an EMBL/GenBank/DDBJ whole genome shotgun (WGS) entry which is preliminary data.</text>
</comment>
<dbReference type="EMBL" id="JACHFM010000001">
    <property type="protein sequence ID" value="MBB5220410.1"/>
    <property type="molecule type" value="Genomic_DNA"/>
</dbReference>
<dbReference type="RefSeq" id="WP_184146474.1">
    <property type="nucleotide sequence ID" value="NZ_JACHFM010000001.1"/>
</dbReference>
<organism evidence="2 3">
    <name type="scientific">Amaricoccus macauensis</name>
    <dbReference type="NCBI Taxonomy" id="57001"/>
    <lineage>
        <taxon>Bacteria</taxon>
        <taxon>Pseudomonadati</taxon>
        <taxon>Pseudomonadota</taxon>
        <taxon>Alphaproteobacteria</taxon>
        <taxon>Rhodobacterales</taxon>
        <taxon>Paracoccaceae</taxon>
        <taxon>Amaricoccus</taxon>
    </lineage>
</organism>
<proteinExistence type="predicted"/>
<dbReference type="Proteomes" id="UP000549457">
    <property type="component" value="Unassembled WGS sequence"/>
</dbReference>
<keyword evidence="1" id="KW-1133">Transmembrane helix</keyword>
<keyword evidence="1" id="KW-0472">Membrane</keyword>